<dbReference type="PANTHER" id="PTHR30055:SF234">
    <property type="entry name" value="HTH-TYPE TRANSCRIPTIONAL REGULATOR BETI"/>
    <property type="match status" value="1"/>
</dbReference>
<evidence type="ECO:0000256" key="2">
    <source>
        <dbReference type="ARBA" id="ARBA00023125"/>
    </source>
</evidence>
<dbReference type="InterPro" id="IPR050109">
    <property type="entry name" value="HTH-type_TetR-like_transc_reg"/>
</dbReference>
<evidence type="ECO:0000313" key="7">
    <source>
        <dbReference type="Proteomes" id="UP001501196"/>
    </source>
</evidence>
<dbReference type="Gene3D" id="1.10.10.60">
    <property type="entry name" value="Homeodomain-like"/>
    <property type="match status" value="1"/>
</dbReference>
<comment type="caution">
    <text evidence="6">The sequence shown here is derived from an EMBL/GenBank/DDBJ whole genome shotgun (WGS) entry which is preliminary data.</text>
</comment>
<gene>
    <name evidence="6" type="ORF">GCM10009819_19470</name>
</gene>
<keyword evidence="3" id="KW-0804">Transcription</keyword>
<evidence type="ECO:0000256" key="3">
    <source>
        <dbReference type="ARBA" id="ARBA00023163"/>
    </source>
</evidence>
<dbReference type="SUPFAM" id="SSF46689">
    <property type="entry name" value="Homeodomain-like"/>
    <property type="match status" value="1"/>
</dbReference>
<dbReference type="PRINTS" id="PR00455">
    <property type="entry name" value="HTHTETR"/>
</dbReference>
<sequence>MTTTELSPKRARTRQRLVDRGLELIERDGYDETSVAQIAAAAGVSEMTFFRYFASKEALVLEDPYDPMIASGIAREPRDLPPIQRAARGIRSAWQAVPEPDHPEIRRRVRIGSRTPALRGAMWRSTGNTEQAIVARLVADGAPAFEARAAASAVLAALVTGLYAWADGEIDTLGAALDRALDVVTGEQTEATP</sequence>
<dbReference type="EMBL" id="BAAAPW010000002">
    <property type="protein sequence ID" value="GAA2035156.1"/>
    <property type="molecule type" value="Genomic_DNA"/>
</dbReference>
<evidence type="ECO:0000256" key="1">
    <source>
        <dbReference type="ARBA" id="ARBA00023015"/>
    </source>
</evidence>
<keyword evidence="7" id="KW-1185">Reference proteome</keyword>
<dbReference type="PANTHER" id="PTHR30055">
    <property type="entry name" value="HTH-TYPE TRANSCRIPTIONAL REGULATOR RUTR"/>
    <property type="match status" value="1"/>
</dbReference>
<name>A0ABN2UDC2_9MICO</name>
<feature type="domain" description="HTH tetR-type" evidence="5">
    <location>
        <begin position="11"/>
        <end position="71"/>
    </location>
</feature>
<keyword evidence="2 4" id="KW-0238">DNA-binding</keyword>
<organism evidence="6 7">
    <name type="scientific">Agromyces tropicus</name>
    <dbReference type="NCBI Taxonomy" id="555371"/>
    <lineage>
        <taxon>Bacteria</taxon>
        <taxon>Bacillati</taxon>
        <taxon>Actinomycetota</taxon>
        <taxon>Actinomycetes</taxon>
        <taxon>Micrococcales</taxon>
        <taxon>Microbacteriaceae</taxon>
        <taxon>Agromyces</taxon>
    </lineage>
</organism>
<dbReference type="Proteomes" id="UP001501196">
    <property type="component" value="Unassembled WGS sequence"/>
</dbReference>
<accession>A0ABN2UDC2</accession>
<evidence type="ECO:0000256" key="4">
    <source>
        <dbReference type="PROSITE-ProRule" id="PRU00335"/>
    </source>
</evidence>
<evidence type="ECO:0000313" key="6">
    <source>
        <dbReference type="EMBL" id="GAA2035156.1"/>
    </source>
</evidence>
<reference evidence="6 7" key="1">
    <citation type="journal article" date="2019" name="Int. J. Syst. Evol. Microbiol.">
        <title>The Global Catalogue of Microorganisms (GCM) 10K type strain sequencing project: providing services to taxonomists for standard genome sequencing and annotation.</title>
        <authorList>
            <consortium name="The Broad Institute Genomics Platform"/>
            <consortium name="The Broad Institute Genome Sequencing Center for Infectious Disease"/>
            <person name="Wu L."/>
            <person name="Ma J."/>
        </authorList>
    </citation>
    <scope>NUCLEOTIDE SEQUENCE [LARGE SCALE GENOMIC DNA]</scope>
    <source>
        <strain evidence="6 7">JCM 15672</strain>
    </source>
</reference>
<feature type="DNA-binding region" description="H-T-H motif" evidence="4">
    <location>
        <begin position="34"/>
        <end position="53"/>
    </location>
</feature>
<protein>
    <recommendedName>
        <fullName evidence="5">HTH tetR-type domain-containing protein</fullName>
    </recommendedName>
</protein>
<evidence type="ECO:0000259" key="5">
    <source>
        <dbReference type="PROSITE" id="PS50977"/>
    </source>
</evidence>
<dbReference type="RefSeq" id="WP_344372488.1">
    <property type="nucleotide sequence ID" value="NZ_BAAAPW010000002.1"/>
</dbReference>
<dbReference type="InterPro" id="IPR041347">
    <property type="entry name" value="MftR_C"/>
</dbReference>
<dbReference type="Pfam" id="PF00440">
    <property type="entry name" value="TetR_N"/>
    <property type="match status" value="1"/>
</dbReference>
<dbReference type="Gene3D" id="1.10.357.10">
    <property type="entry name" value="Tetracycline Repressor, domain 2"/>
    <property type="match status" value="1"/>
</dbReference>
<dbReference type="InterPro" id="IPR009057">
    <property type="entry name" value="Homeodomain-like_sf"/>
</dbReference>
<dbReference type="InterPro" id="IPR001647">
    <property type="entry name" value="HTH_TetR"/>
</dbReference>
<dbReference type="PROSITE" id="PS50977">
    <property type="entry name" value="HTH_TETR_2"/>
    <property type="match status" value="1"/>
</dbReference>
<proteinExistence type="predicted"/>
<keyword evidence="1" id="KW-0805">Transcription regulation</keyword>
<dbReference type="Pfam" id="PF17754">
    <property type="entry name" value="TetR_C_14"/>
    <property type="match status" value="1"/>
</dbReference>